<proteinExistence type="predicted"/>
<protein>
    <recommendedName>
        <fullName evidence="4">YIR protein</fullName>
    </recommendedName>
</protein>
<organism evidence="2 3">
    <name type="scientific">Plasmodium yoelii 17X</name>
    <dbReference type="NCBI Taxonomy" id="1323249"/>
    <lineage>
        <taxon>Eukaryota</taxon>
        <taxon>Sar</taxon>
        <taxon>Alveolata</taxon>
        <taxon>Apicomplexa</taxon>
        <taxon>Aconoidasida</taxon>
        <taxon>Haemosporida</taxon>
        <taxon>Plasmodiidae</taxon>
        <taxon>Plasmodium</taxon>
        <taxon>Plasmodium (Vinckeia)</taxon>
    </lineage>
</organism>
<feature type="transmembrane region" description="Helical" evidence="1">
    <location>
        <begin position="245"/>
        <end position="264"/>
    </location>
</feature>
<reference evidence="2 3" key="1">
    <citation type="submission" date="2013-11" db="EMBL/GenBank/DDBJ databases">
        <title>The Genome Sequence of Plasmodium yoelii 17X.</title>
        <authorList>
            <consortium name="The Broad Institute Genomics Platform"/>
            <consortium name="The Broad Institute Genome Sequencing Center for Infectious Disease"/>
            <person name="Neafsey D."/>
            <person name="Adams J."/>
            <person name="Walker B."/>
            <person name="Young S.K."/>
            <person name="Zeng Q."/>
            <person name="Gargeya S."/>
            <person name="Fitzgerald M."/>
            <person name="Haas B."/>
            <person name="Abouelleil A."/>
            <person name="Alvarado L."/>
            <person name="Chapman S.B."/>
            <person name="Gainer-Dewar J."/>
            <person name="Goldberg J."/>
            <person name="Griggs A."/>
            <person name="Gujja S."/>
            <person name="Hansen M."/>
            <person name="Howarth C."/>
            <person name="Imamovic A."/>
            <person name="Ireland A."/>
            <person name="Larimer J."/>
            <person name="McCowan C."/>
            <person name="Murphy C."/>
            <person name="Pearson M."/>
            <person name="Poon T.W."/>
            <person name="Priest M."/>
            <person name="Roberts A."/>
            <person name="Saif S."/>
            <person name="Shea T."/>
            <person name="Sykes S."/>
            <person name="Wortman J."/>
            <person name="Nusbaum C."/>
            <person name="Birren B."/>
        </authorList>
    </citation>
    <scope>NUCLEOTIDE SEQUENCE [LARGE SCALE GENOMIC DNA]</scope>
    <source>
        <strain evidence="2 3">17X</strain>
    </source>
</reference>
<evidence type="ECO:0000313" key="2">
    <source>
        <dbReference type="EMBL" id="ETB57318.1"/>
    </source>
</evidence>
<name>V7PG49_PLAYE</name>
<evidence type="ECO:0000256" key="1">
    <source>
        <dbReference type="SAM" id="Phobius"/>
    </source>
</evidence>
<gene>
    <name evidence="2" type="ORF">YYC_04826</name>
</gene>
<keyword evidence="1" id="KW-0812">Transmembrane</keyword>
<dbReference type="Pfam" id="PF06022">
    <property type="entry name" value="Cir_Bir_Yir"/>
    <property type="match status" value="1"/>
</dbReference>
<keyword evidence="1" id="KW-0472">Membrane</keyword>
<accession>V7PG49</accession>
<dbReference type="AlphaFoldDB" id="V7PG49"/>
<dbReference type="NCBIfam" id="TIGR01590">
    <property type="entry name" value="yir-bir-cir_Pla"/>
    <property type="match status" value="1"/>
</dbReference>
<dbReference type="InterPro" id="IPR006477">
    <property type="entry name" value="Yir_bir_cir"/>
</dbReference>
<evidence type="ECO:0008006" key="4">
    <source>
        <dbReference type="Google" id="ProtNLM"/>
    </source>
</evidence>
<keyword evidence="1" id="KW-1133">Transmembrane helix</keyword>
<keyword evidence="3" id="KW-1185">Reference proteome</keyword>
<dbReference type="Proteomes" id="UP000018538">
    <property type="component" value="Unassembled WGS sequence"/>
</dbReference>
<sequence length="291" mass="33952">MDDEMCGDLVLLRNYLPDELGKTSKSKLKSLNSLNKYCPNGECNTELENITAGFLWLFEKNCSMSKNTKYNESNISAFFLYIISWLSYQLNQNSERYFTKISDFYNEYISNNKNYMNLMNDGNTCKKLKEIIDKRKDLLDINIKDMSNFYEAFKLLCSVHGTVAMSKYDNTLLGDATIFYNKYAELNDYYNVENTPHSKILSDLLTDYNKLKEKCDSNVNNSIQFPSLPTERATKSFLENSSIKISVIPMIFIFFALIILGIAYKRSSSDFRKRLQKLNLRIKKIKRKINH</sequence>
<dbReference type="EMBL" id="KI635806">
    <property type="protein sequence ID" value="ETB57318.1"/>
    <property type="molecule type" value="Genomic_DNA"/>
</dbReference>
<evidence type="ECO:0000313" key="3">
    <source>
        <dbReference type="Proteomes" id="UP000018538"/>
    </source>
</evidence>